<evidence type="ECO:0000313" key="2">
    <source>
        <dbReference type="Proteomes" id="UP001488838"/>
    </source>
</evidence>
<sequence length="163" mass="18135">LLQLKSFSHESDGKHKDISQSVSAPCAKWLDLPWAEDGMRTAYSTNPCSVSRGRVFLANLACTAFITPSPLSCNSTVSTALKRTLVLPEPIDDAKTAKASRAAWRTLRLLSTRAGARSKDSLVFLIQQSRVQLLRNNPEFQIAIGKSRYTRGRIFRKPRGFKL</sequence>
<protein>
    <submittedName>
        <fullName evidence="1">Uncharacterized protein</fullName>
    </submittedName>
</protein>
<keyword evidence="2" id="KW-1185">Reference proteome</keyword>
<comment type="caution">
    <text evidence="1">The sequence shown here is derived from an EMBL/GenBank/DDBJ whole genome shotgun (WGS) entry which is preliminary data.</text>
</comment>
<reference evidence="1 2" key="1">
    <citation type="journal article" date="2023" name="bioRxiv">
        <title>Conserved and derived expression patterns and positive selection on dental genes reveal complex evolutionary context of ever-growing rodent molars.</title>
        <authorList>
            <person name="Calamari Z.T."/>
            <person name="Song A."/>
            <person name="Cohen E."/>
            <person name="Akter M."/>
            <person name="Roy R.D."/>
            <person name="Hallikas O."/>
            <person name="Christensen M.M."/>
            <person name="Li P."/>
            <person name="Marangoni P."/>
            <person name="Jernvall J."/>
            <person name="Klein O.D."/>
        </authorList>
    </citation>
    <scope>NUCLEOTIDE SEQUENCE [LARGE SCALE GENOMIC DNA]</scope>
    <source>
        <strain evidence="1">V071</strain>
    </source>
</reference>
<name>A0AAW0K9Q0_MYOGA</name>
<dbReference type="EMBL" id="JBBHLL010000001">
    <property type="protein sequence ID" value="KAK7835968.1"/>
    <property type="molecule type" value="Genomic_DNA"/>
</dbReference>
<gene>
    <name evidence="1" type="ORF">U0070_004059</name>
</gene>
<organism evidence="1 2">
    <name type="scientific">Myodes glareolus</name>
    <name type="common">Bank vole</name>
    <name type="synonym">Clethrionomys glareolus</name>
    <dbReference type="NCBI Taxonomy" id="447135"/>
    <lineage>
        <taxon>Eukaryota</taxon>
        <taxon>Metazoa</taxon>
        <taxon>Chordata</taxon>
        <taxon>Craniata</taxon>
        <taxon>Vertebrata</taxon>
        <taxon>Euteleostomi</taxon>
        <taxon>Mammalia</taxon>
        <taxon>Eutheria</taxon>
        <taxon>Euarchontoglires</taxon>
        <taxon>Glires</taxon>
        <taxon>Rodentia</taxon>
        <taxon>Myomorpha</taxon>
        <taxon>Muroidea</taxon>
        <taxon>Cricetidae</taxon>
        <taxon>Arvicolinae</taxon>
        <taxon>Myodes</taxon>
    </lineage>
</organism>
<proteinExistence type="predicted"/>
<dbReference type="Proteomes" id="UP001488838">
    <property type="component" value="Unassembled WGS sequence"/>
</dbReference>
<feature type="non-terminal residue" evidence="1">
    <location>
        <position position="1"/>
    </location>
</feature>
<evidence type="ECO:0000313" key="1">
    <source>
        <dbReference type="EMBL" id="KAK7835968.1"/>
    </source>
</evidence>
<accession>A0AAW0K9Q0</accession>
<dbReference type="AlphaFoldDB" id="A0AAW0K9Q0"/>